<dbReference type="PANTHER" id="PTHR30146">
    <property type="entry name" value="LACI-RELATED TRANSCRIPTIONAL REPRESSOR"/>
    <property type="match status" value="1"/>
</dbReference>
<name>A0ABV2QNE3_9MICO</name>
<evidence type="ECO:0000256" key="3">
    <source>
        <dbReference type="ARBA" id="ARBA00023163"/>
    </source>
</evidence>
<dbReference type="SMART" id="SM00354">
    <property type="entry name" value="HTH_LACI"/>
    <property type="match status" value="1"/>
</dbReference>
<evidence type="ECO:0000259" key="4">
    <source>
        <dbReference type="PROSITE" id="PS50932"/>
    </source>
</evidence>
<dbReference type="Pfam" id="PF00356">
    <property type="entry name" value="LacI"/>
    <property type="match status" value="1"/>
</dbReference>
<sequence>MTQSNRRAGRAATLTDVARIAGVSIATASKAINGRDEVAPSTRKRVIDAAEQLSFTPNALARSLTEGRSGTVGLLTSDLEGRFVLPVLMGAEDAFGAGAINVFLCDARGDSIREQHHLKALLNRRVDGIIVVGRSTDPRPSLGQDLPVPVVYAYAPSDDPRDASLVPDNRAGGRLAVEHLISCGRRRIAHISGDPTFAAARDREIGVREGMADADLELVGDVLFSNWSEHWGRDATALLLNQHPDVDGIVCGSDQIARGVIETLRDLGRSVPEDVAVVSHDNWETLATNSRPELSSVDANLQQLGRAAATRIFEAIDGVEAPGGVEHLPVRLVIRGSTIARR</sequence>
<keyword evidence="3" id="KW-0804">Transcription</keyword>
<evidence type="ECO:0000256" key="1">
    <source>
        <dbReference type="ARBA" id="ARBA00023015"/>
    </source>
</evidence>
<keyword evidence="2" id="KW-0238">DNA-binding</keyword>
<keyword evidence="1" id="KW-0805">Transcription regulation</keyword>
<dbReference type="CDD" id="cd01392">
    <property type="entry name" value="HTH_LacI"/>
    <property type="match status" value="1"/>
</dbReference>
<evidence type="ECO:0000313" key="6">
    <source>
        <dbReference type="Proteomes" id="UP001549257"/>
    </source>
</evidence>
<evidence type="ECO:0000256" key="2">
    <source>
        <dbReference type="ARBA" id="ARBA00023125"/>
    </source>
</evidence>
<dbReference type="PANTHER" id="PTHR30146:SF109">
    <property type="entry name" value="HTH-TYPE TRANSCRIPTIONAL REGULATOR GALS"/>
    <property type="match status" value="1"/>
</dbReference>
<dbReference type="Pfam" id="PF13377">
    <property type="entry name" value="Peripla_BP_3"/>
    <property type="match status" value="1"/>
</dbReference>
<dbReference type="Proteomes" id="UP001549257">
    <property type="component" value="Unassembled WGS sequence"/>
</dbReference>
<dbReference type="SUPFAM" id="SSF53822">
    <property type="entry name" value="Periplasmic binding protein-like I"/>
    <property type="match status" value="1"/>
</dbReference>
<dbReference type="InterPro" id="IPR046335">
    <property type="entry name" value="LacI/GalR-like_sensor"/>
</dbReference>
<comment type="caution">
    <text evidence="5">The sequence shown here is derived from an EMBL/GenBank/DDBJ whole genome shotgun (WGS) entry which is preliminary data.</text>
</comment>
<dbReference type="CDD" id="cd06288">
    <property type="entry name" value="PBP1_sucrose_transcription_regulator"/>
    <property type="match status" value="1"/>
</dbReference>
<keyword evidence="6" id="KW-1185">Reference proteome</keyword>
<feature type="domain" description="HTH lacI-type" evidence="4">
    <location>
        <begin position="12"/>
        <end position="66"/>
    </location>
</feature>
<gene>
    <name evidence="5" type="ORF">ABIE21_002082</name>
</gene>
<dbReference type="InterPro" id="IPR010982">
    <property type="entry name" value="Lambda_DNA-bd_dom_sf"/>
</dbReference>
<proteinExistence type="predicted"/>
<dbReference type="Gene3D" id="3.40.50.2300">
    <property type="match status" value="2"/>
</dbReference>
<accession>A0ABV2QNE3</accession>
<organism evidence="5 6">
    <name type="scientific">Conyzicola nivalis</name>
    <dbReference type="NCBI Taxonomy" id="1477021"/>
    <lineage>
        <taxon>Bacteria</taxon>
        <taxon>Bacillati</taxon>
        <taxon>Actinomycetota</taxon>
        <taxon>Actinomycetes</taxon>
        <taxon>Micrococcales</taxon>
        <taxon>Microbacteriaceae</taxon>
        <taxon>Conyzicola</taxon>
    </lineage>
</organism>
<reference evidence="5 6" key="1">
    <citation type="submission" date="2024-06" db="EMBL/GenBank/DDBJ databases">
        <title>Sorghum-associated microbial communities from plants grown in Nebraska, USA.</title>
        <authorList>
            <person name="Schachtman D."/>
        </authorList>
    </citation>
    <scope>NUCLEOTIDE SEQUENCE [LARGE SCALE GENOMIC DNA]</scope>
    <source>
        <strain evidence="5 6">2857</strain>
    </source>
</reference>
<dbReference type="InterPro" id="IPR000843">
    <property type="entry name" value="HTH_LacI"/>
</dbReference>
<dbReference type="RefSeq" id="WP_354024754.1">
    <property type="nucleotide sequence ID" value="NZ_JBEPSJ010000002.1"/>
</dbReference>
<dbReference type="PROSITE" id="PS50932">
    <property type="entry name" value="HTH_LACI_2"/>
    <property type="match status" value="1"/>
</dbReference>
<dbReference type="EMBL" id="JBEPSJ010000002">
    <property type="protein sequence ID" value="MET4582572.1"/>
    <property type="molecule type" value="Genomic_DNA"/>
</dbReference>
<dbReference type="InterPro" id="IPR028082">
    <property type="entry name" value="Peripla_BP_I"/>
</dbReference>
<dbReference type="Gene3D" id="1.10.260.40">
    <property type="entry name" value="lambda repressor-like DNA-binding domains"/>
    <property type="match status" value="1"/>
</dbReference>
<dbReference type="PROSITE" id="PS00356">
    <property type="entry name" value="HTH_LACI_1"/>
    <property type="match status" value="1"/>
</dbReference>
<protein>
    <submittedName>
        <fullName evidence="5">LacI family transcriptional regulator</fullName>
    </submittedName>
</protein>
<evidence type="ECO:0000313" key="5">
    <source>
        <dbReference type="EMBL" id="MET4582572.1"/>
    </source>
</evidence>
<dbReference type="SUPFAM" id="SSF47413">
    <property type="entry name" value="lambda repressor-like DNA-binding domains"/>
    <property type="match status" value="1"/>
</dbReference>